<dbReference type="Proteomes" id="UP001200034">
    <property type="component" value="Unassembled WGS sequence"/>
</dbReference>
<sequence length="360" mass="40277">QTVVVTAAVRTPSTLQLKKNTSEENQLTGIIIDEIVKRTAVPRDEFKRLILCSSGSCNMTSNGELSSVAKNLGLKNCQTHVIEDEACSVSGLQMSLEYLQRDEEGWIILGDTRTNINKQYVVKDILANELITPPATLSVNTAKQSSLLTVSSGAAALSLTTAQMLQRLQVQPMAVVREFFIEKDNKQAISRLAKSQLNAVHTWHLVTPQQHHDYLSMLIDLNVNDVHTHDVQQITASHLLTHIVHALPAGTLGCICMQSTNRGDCLLIVLEKVVPRSENLPQLTLYTKEPCPLCADLEAQLQQNFAGSFEMKKVFIDRKENVRFLRLFRNDIPVLFLNGQFLCMHRLNEDALRERLDALK</sequence>
<accession>A0AAD4K3M5</accession>
<evidence type="ECO:0000313" key="1">
    <source>
        <dbReference type="EMBL" id="KAH8375103.1"/>
    </source>
</evidence>
<name>A0AAD4K3M5_9MUSC</name>
<proteinExistence type="predicted"/>
<reference evidence="1" key="1">
    <citation type="journal article" date="2021" name="Mol. Ecol. Resour.">
        <title>Phylogenomic analyses of the genus Drosophila reveals genomic signals of climate adaptation.</title>
        <authorList>
            <person name="Li F."/>
            <person name="Rane R.V."/>
            <person name="Luria V."/>
            <person name="Xiong Z."/>
            <person name="Chen J."/>
            <person name="Li Z."/>
            <person name="Catullo R.A."/>
            <person name="Griffin P.C."/>
            <person name="Schiffer M."/>
            <person name="Pearce S."/>
            <person name="Lee S.F."/>
            <person name="McElroy K."/>
            <person name="Stocker A."/>
            <person name="Shirriffs J."/>
            <person name="Cockerell F."/>
            <person name="Coppin C."/>
            <person name="Sgro C.M."/>
            <person name="Karger A."/>
            <person name="Cain J.W."/>
            <person name="Weber J.A."/>
            <person name="Santpere G."/>
            <person name="Kirschner M.W."/>
            <person name="Hoffmann A.A."/>
            <person name="Oakeshott J.G."/>
            <person name="Zhang G."/>
        </authorList>
    </citation>
    <scope>NUCLEOTIDE SEQUENCE</scope>
    <source>
        <strain evidence="1">BGI-SZ-2011g</strain>
    </source>
</reference>
<dbReference type="EMBL" id="JAJJHW010001655">
    <property type="protein sequence ID" value="KAH8375103.1"/>
    <property type="molecule type" value="Genomic_DNA"/>
</dbReference>
<dbReference type="AlphaFoldDB" id="A0AAD4K3M5"/>
<evidence type="ECO:0000313" key="2">
    <source>
        <dbReference type="Proteomes" id="UP001200034"/>
    </source>
</evidence>
<comment type="caution">
    <text evidence="1">The sequence shown here is derived from an EMBL/GenBank/DDBJ whole genome shotgun (WGS) entry which is preliminary data.</text>
</comment>
<dbReference type="SUPFAM" id="SSF52833">
    <property type="entry name" value="Thioredoxin-like"/>
    <property type="match status" value="1"/>
</dbReference>
<organism evidence="1 2">
    <name type="scientific">Drosophila rubida</name>
    <dbReference type="NCBI Taxonomy" id="30044"/>
    <lineage>
        <taxon>Eukaryota</taxon>
        <taxon>Metazoa</taxon>
        <taxon>Ecdysozoa</taxon>
        <taxon>Arthropoda</taxon>
        <taxon>Hexapoda</taxon>
        <taxon>Insecta</taxon>
        <taxon>Pterygota</taxon>
        <taxon>Neoptera</taxon>
        <taxon>Endopterygota</taxon>
        <taxon>Diptera</taxon>
        <taxon>Brachycera</taxon>
        <taxon>Muscomorpha</taxon>
        <taxon>Ephydroidea</taxon>
        <taxon>Drosophilidae</taxon>
        <taxon>Drosophila</taxon>
    </lineage>
</organism>
<dbReference type="Pfam" id="PF05768">
    <property type="entry name" value="Glrx-like"/>
    <property type="match status" value="1"/>
</dbReference>
<dbReference type="PANTHER" id="PTHR33558:SF1">
    <property type="entry name" value="GLUTAREDOXIN-LIKE PROTEIN C5ORF63 HOMOLOG"/>
    <property type="match status" value="1"/>
</dbReference>
<dbReference type="PANTHER" id="PTHR33558">
    <property type="entry name" value="GLUTAREDOXIN-LIKE PROTEIN C5ORF63 HOMOLOG"/>
    <property type="match status" value="1"/>
</dbReference>
<dbReference type="InterPro" id="IPR036249">
    <property type="entry name" value="Thioredoxin-like_sf"/>
</dbReference>
<keyword evidence="2" id="KW-1185">Reference proteome</keyword>
<dbReference type="InterPro" id="IPR008554">
    <property type="entry name" value="Glutaredoxin-like"/>
</dbReference>
<gene>
    <name evidence="1" type="ORF">KR093_009858</name>
</gene>
<dbReference type="Gene3D" id="3.40.30.10">
    <property type="entry name" value="Glutaredoxin"/>
    <property type="match status" value="1"/>
</dbReference>
<protein>
    <submittedName>
        <fullName evidence="1">Uncharacterized protein</fullName>
    </submittedName>
</protein>
<feature type="non-terminal residue" evidence="1">
    <location>
        <position position="360"/>
    </location>
</feature>
<dbReference type="InterPro" id="IPR052565">
    <property type="entry name" value="Glutaredoxin-like_YDR286C"/>
</dbReference>
<feature type="non-terminal residue" evidence="1">
    <location>
        <position position="1"/>
    </location>
</feature>